<dbReference type="EMBL" id="SJSL01000003">
    <property type="protein sequence ID" value="TCD00502.1"/>
    <property type="molecule type" value="Genomic_DNA"/>
</dbReference>
<dbReference type="GO" id="GO:0003677">
    <property type="term" value="F:DNA binding"/>
    <property type="evidence" value="ECO:0007669"/>
    <property type="project" value="InterPro"/>
</dbReference>
<dbReference type="NCBIfam" id="TIGR02985">
    <property type="entry name" value="Sig70_bacteroi1"/>
    <property type="match status" value="1"/>
</dbReference>
<evidence type="ECO:0000256" key="3">
    <source>
        <dbReference type="ARBA" id="ARBA00023082"/>
    </source>
</evidence>
<comment type="similarity">
    <text evidence="1">Belongs to the sigma-70 factor family. ECF subfamily.</text>
</comment>
<evidence type="ECO:0000259" key="6">
    <source>
        <dbReference type="Pfam" id="PF08281"/>
    </source>
</evidence>
<dbReference type="InterPro" id="IPR036388">
    <property type="entry name" value="WH-like_DNA-bd_sf"/>
</dbReference>
<evidence type="ECO:0000313" key="7">
    <source>
        <dbReference type="EMBL" id="TCD00502.1"/>
    </source>
</evidence>
<dbReference type="Proteomes" id="UP000293347">
    <property type="component" value="Unassembled WGS sequence"/>
</dbReference>
<accession>A0A4R0NIM9</accession>
<dbReference type="Pfam" id="PF08281">
    <property type="entry name" value="Sigma70_r4_2"/>
    <property type="match status" value="1"/>
</dbReference>
<keyword evidence="8" id="KW-1185">Reference proteome</keyword>
<evidence type="ECO:0000256" key="4">
    <source>
        <dbReference type="ARBA" id="ARBA00023163"/>
    </source>
</evidence>
<keyword evidence="2" id="KW-0805">Transcription regulation</keyword>
<dbReference type="Gene3D" id="1.10.10.10">
    <property type="entry name" value="Winged helix-like DNA-binding domain superfamily/Winged helix DNA-binding domain"/>
    <property type="match status" value="1"/>
</dbReference>
<dbReference type="Gene3D" id="1.10.1740.10">
    <property type="match status" value="1"/>
</dbReference>
<evidence type="ECO:0000256" key="2">
    <source>
        <dbReference type="ARBA" id="ARBA00023015"/>
    </source>
</evidence>
<keyword evidence="3" id="KW-0731">Sigma factor</keyword>
<feature type="domain" description="RNA polymerase sigma factor 70 region 4 type 2" evidence="6">
    <location>
        <begin position="120"/>
        <end position="171"/>
    </location>
</feature>
<dbReference type="GO" id="GO:0006352">
    <property type="term" value="P:DNA-templated transcription initiation"/>
    <property type="evidence" value="ECO:0007669"/>
    <property type="project" value="InterPro"/>
</dbReference>
<dbReference type="GO" id="GO:0016987">
    <property type="term" value="F:sigma factor activity"/>
    <property type="evidence" value="ECO:0007669"/>
    <property type="project" value="UniProtKB-KW"/>
</dbReference>
<protein>
    <submittedName>
        <fullName evidence="7">RNA polymerase sigma-70 factor</fullName>
    </submittedName>
</protein>
<dbReference type="PANTHER" id="PTHR43133">
    <property type="entry name" value="RNA POLYMERASE ECF-TYPE SIGMA FACTO"/>
    <property type="match status" value="1"/>
</dbReference>
<dbReference type="SUPFAM" id="SSF88659">
    <property type="entry name" value="Sigma3 and sigma4 domains of RNA polymerase sigma factors"/>
    <property type="match status" value="1"/>
</dbReference>
<reference evidence="7 8" key="1">
    <citation type="submission" date="2019-02" db="EMBL/GenBank/DDBJ databases">
        <title>Pedobacter sp. RP-1-14 sp. nov., isolated from Arctic soil.</title>
        <authorList>
            <person name="Dahal R.H."/>
        </authorList>
    </citation>
    <scope>NUCLEOTIDE SEQUENCE [LARGE SCALE GENOMIC DNA]</scope>
    <source>
        <strain evidence="7 8">RP-1-14</strain>
    </source>
</reference>
<evidence type="ECO:0000259" key="5">
    <source>
        <dbReference type="Pfam" id="PF04542"/>
    </source>
</evidence>
<dbReference type="InterPro" id="IPR007627">
    <property type="entry name" value="RNA_pol_sigma70_r2"/>
</dbReference>
<dbReference type="InterPro" id="IPR013325">
    <property type="entry name" value="RNA_pol_sigma_r2"/>
</dbReference>
<dbReference type="InterPro" id="IPR013249">
    <property type="entry name" value="RNA_pol_sigma70_r4_t2"/>
</dbReference>
<dbReference type="NCBIfam" id="TIGR02937">
    <property type="entry name" value="sigma70-ECF"/>
    <property type="match status" value="1"/>
</dbReference>
<dbReference type="InterPro" id="IPR013324">
    <property type="entry name" value="RNA_pol_sigma_r3/r4-like"/>
</dbReference>
<feature type="domain" description="RNA polymerase sigma-70 region 2" evidence="5">
    <location>
        <begin position="30"/>
        <end position="91"/>
    </location>
</feature>
<evidence type="ECO:0000313" key="8">
    <source>
        <dbReference type="Proteomes" id="UP000293347"/>
    </source>
</evidence>
<dbReference type="AlphaFoldDB" id="A0A4R0NIM9"/>
<dbReference type="SUPFAM" id="SSF88946">
    <property type="entry name" value="Sigma2 domain of RNA polymerase sigma factors"/>
    <property type="match status" value="1"/>
</dbReference>
<name>A0A4R0NIM9_9SPHI</name>
<sequence>MTSYSSYTDQELLSLLKAGDRMSFTEIYNRYWMVAYRSAIQVLKDEEACMDVLQDVFVWLWQHHEQLSVHSLKAYLLTAVKFKMLNVIRQGRLKDIAYSKIKVDEYEAETNLEVKELMRMIEEFAETLPSQARQIFHLSRYDHLSNKEIAHKLGISEKTVKNQINISLKKLKSNLGKMSLWCTML</sequence>
<evidence type="ECO:0000256" key="1">
    <source>
        <dbReference type="ARBA" id="ARBA00010641"/>
    </source>
</evidence>
<dbReference type="RefSeq" id="WP_131596851.1">
    <property type="nucleotide sequence ID" value="NZ_SJSL01000003.1"/>
</dbReference>
<dbReference type="InterPro" id="IPR039425">
    <property type="entry name" value="RNA_pol_sigma-70-like"/>
</dbReference>
<gene>
    <name evidence="7" type="ORF">EZ437_14880</name>
</gene>
<dbReference type="OrthoDB" id="665981at2"/>
<comment type="caution">
    <text evidence="7">The sequence shown here is derived from an EMBL/GenBank/DDBJ whole genome shotgun (WGS) entry which is preliminary data.</text>
</comment>
<dbReference type="PANTHER" id="PTHR43133:SF46">
    <property type="entry name" value="RNA POLYMERASE SIGMA-70 FACTOR ECF SUBFAMILY"/>
    <property type="match status" value="1"/>
</dbReference>
<dbReference type="InterPro" id="IPR014284">
    <property type="entry name" value="RNA_pol_sigma-70_dom"/>
</dbReference>
<keyword evidence="4" id="KW-0804">Transcription</keyword>
<dbReference type="InterPro" id="IPR014327">
    <property type="entry name" value="RNA_pol_sigma70_bacteroid"/>
</dbReference>
<dbReference type="Pfam" id="PF04542">
    <property type="entry name" value="Sigma70_r2"/>
    <property type="match status" value="1"/>
</dbReference>
<proteinExistence type="inferred from homology"/>
<organism evidence="7 8">
    <name type="scientific">Pedobacter psychroterrae</name>
    <dbReference type="NCBI Taxonomy" id="2530453"/>
    <lineage>
        <taxon>Bacteria</taxon>
        <taxon>Pseudomonadati</taxon>
        <taxon>Bacteroidota</taxon>
        <taxon>Sphingobacteriia</taxon>
        <taxon>Sphingobacteriales</taxon>
        <taxon>Sphingobacteriaceae</taxon>
        <taxon>Pedobacter</taxon>
    </lineage>
</organism>